<gene>
    <name evidence="1" type="ORF">PDIGIT_LOCUS748</name>
</gene>
<dbReference type="AlphaFoldDB" id="A0A9W4U3Y6"/>
<reference evidence="1" key="1">
    <citation type="submission" date="2023-01" db="EMBL/GenBank/DDBJ databases">
        <authorList>
            <person name="Van Ghelder C."/>
            <person name="Rancurel C."/>
        </authorList>
    </citation>
    <scope>NUCLEOTIDE SEQUENCE</scope>
    <source>
        <strain evidence="1">CNCM I-4278</strain>
    </source>
</reference>
<organism evidence="1 2">
    <name type="scientific">Periconia digitata</name>
    <dbReference type="NCBI Taxonomy" id="1303443"/>
    <lineage>
        <taxon>Eukaryota</taxon>
        <taxon>Fungi</taxon>
        <taxon>Dikarya</taxon>
        <taxon>Ascomycota</taxon>
        <taxon>Pezizomycotina</taxon>
        <taxon>Dothideomycetes</taxon>
        <taxon>Pleosporomycetidae</taxon>
        <taxon>Pleosporales</taxon>
        <taxon>Massarineae</taxon>
        <taxon>Periconiaceae</taxon>
        <taxon>Periconia</taxon>
    </lineage>
</organism>
<dbReference type="Proteomes" id="UP001152607">
    <property type="component" value="Unassembled WGS sequence"/>
</dbReference>
<sequence length="100" mass="11426">MCIPHASAHVCSVKRYGGVKSSKSIQSILARLQNLFLGFFSSYRWSFARMRPKFSDSPSSQQLGREARVLPSQYSHVLETWNLPRISHNRAGGGRDRFHF</sequence>
<keyword evidence="2" id="KW-1185">Reference proteome</keyword>
<accession>A0A9W4U3Y6</accession>
<evidence type="ECO:0000313" key="1">
    <source>
        <dbReference type="EMBL" id="CAI6245288.1"/>
    </source>
</evidence>
<dbReference type="EMBL" id="CAOQHR010000001">
    <property type="protein sequence ID" value="CAI6245288.1"/>
    <property type="molecule type" value="Genomic_DNA"/>
</dbReference>
<comment type="caution">
    <text evidence="1">The sequence shown here is derived from an EMBL/GenBank/DDBJ whole genome shotgun (WGS) entry which is preliminary data.</text>
</comment>
<evidence type="ECO:0000313" key="2">
    <source>
        <dbReference type="Proteomes" id="UP001152607"/>
    </source>
</evidence>
<protein>
    <submittedName>
        <fullName evidence="1">Uncharacterized protein</fullName>
    </submittedName>
</protein>
<proteinExistence type="predicted"/>
<name>A0A9W4U3Y6_9PLEO</name>